<protein>
    <submittedName>
        <fullName evidence="1">Uncharacterized protein</fullName>
    </submittedName>
</protein>
<dbReference type="Gene3D" id="3.10.20.840">
    <property type="match status" value="1"/>
</dbReference>
<proteinExistence type="predicted"/>
<dbReference type="EMBL" id="DSLA01000089">
    <property type="protein sequence ID" value="HEH35607.1"/>
    <property type="molecule type" value="Genomic_DNA"/>
</dbReference>
<dbReference type="InterPro" id="IPR043961">
    <property type="entry name" value="DUF5749"/>
</dbReference>
<accession>A0A7J2TJ43</accession>
<sequence length="80" mass="9500">MDLICRFVYKDGKEFGESIDIFENHLIVKVYEKFIAVPMEVVSFDGEKIYIGDFDEKKALEIGNKWLSKSRAYDERELNW</sequence>
<dbReference type="Pfam" id="PF19023">
    <property type="entry name" value="DUF5749"/>
    <property type="match status" value="1"/>
</dbReference>
<comment type="caution">
    <text evidence="1">The sequence shown here is derived from an EMBL/GenBank/DDBJ whole genome shotgun (WGS) entry which is preliminary data.</text>
</comment>
<gene>
    <name evidence="1" type="ORF">ENP88_05595</name>
</gene>
<name>A0A7J2TJ43_ARCFL</name>
<evidence type="ECO:0000313" key="1">
    <source>
        <dbReference type="EMBL" id="HEH35607.1"/>
    </source>
</evidence>
<reference evidence="1" key="1">
    <citation type="journal article" date="2020" name="mSystems">
        <title>Genome- and Community-Level Interaction Insights into Carbon Utilization and Element Cycling Functions of Hydrothermarchaeota in Hydrothermal Sediment.</title>
        <authorList>
            <person name="Zhou Z."/>
            <person name="Liu Y."/>
            <person name="Xu W."/>
            <person name="Pan J."/>
            <person name="Luo Z.H."/>
            <person name="Li M."/>
        </authorList>
    </citation>
    <scope>NUCLEOTIDE SEQUENCE [LARGE SCALE GENOMIC DNA]</scope>
    <source>
        <strain evidence="1">SpSt-26</strain>
    </source>
</reference>
<dbReference type="AlphaFoldDB" id="A0A7J2TJ43"/>
<organism evidence="1">
    <name type="scientific">Archaeoglobus fulgidus</name>
    <dbReference type="NCBI Taxonomy" id="2234"/>
    <lineage>
        <taxon>Archaea</taxon>
        <taxon>Methanobacteriati</taxon>
        <taxon>Methanobacteriota</taxon>
        <taxon>Archaeoglobi</taxon>
        <taxon>Archaeoglobales</taxon>
        <taxon>Archaeoglobaceae</taxon>
        <taxon>Archaeoglobus</taxon>
    </lineage>
</organism>